<dbReference type="Proteomes" id="UP000012153">
    <property type="component" value="Unassembled WGS sequence"/>
</dbReference>
<sequence length="47" mass="5623">MSFNFCSNFHNIEIDHKVQIPTFFRKINSLRQTHVSLDLNFIEISKI</sequence>
<protein>
    <submittedName>
        <fullName evidence="1">Uncharacterized protein</fullName>
    </submittedName>
</protein>
<evidence type="ECO:0000313" key="2">
    <source>
        <dbReference type="Proteomes" id="UP000012153"/>
    </source>
</evidence>
<comment type="caution">
    <text evidence="1">The sequence shown here is derived from an EMBL/GenBank/DDBJ whole genome shotgun (WGS) entry which is preliminary data.</text>
</comment>
<accession>M6U7J1</accession>
<reference evidence="1 2" key="1">
    <citation type="submission" date="2013-01" db="EMBL/GenBank/DDBJ databases">
        <authorList>
            <person name="Harkins D.M."/>
            <person name="Durkin A.S."/>
            <person name="Brinkac L.M."/>
            <person name="Haft D.H."/>
            <person name="Selengut J.D."/>
            <person name="Sanka R."/>
            <person name="DePew J."/>
            <person name="Purushe J."/>
            <person name="Matthias M.A."/>
            <person name="Vinetz J.M."/>
            <person name="Sutton G.G."/>
            <person name="Nierman W.C."/>
            <person name="Fouts D.E."/>
        </authorList>
    </citation>
    <scope>NUCLEOTIDE SEQUENCE [LARGE SCALE GENOMIC DNA]</scope>
    <source>
        <strain evidence="1 2">ZUN142</strain>
    </source>
</reference>
<evidence type="ECO:0000313" key="1">
    <source>
        <dbReference type="EMBL" id="EMO40982.1"/>
    </source>
</evidence>
<proteinExistence type="predicted"/>
<dbReference type="AlphaFoldDB" id="M6U7J1"/>
<name>M6U7J1_9LEPT</name>
<dbReference type="EMBL" id="AHOP02000025">
    <property type="protein sequence ID" value="EMO40982.1"/>
    <property type="molecule type" value="Genomic_DNA"/>
</dbReference>
<organism evidence="1 2">
    <name type="scientific">Leptospira noguchii serovar Autumnalis str. ZUN142</name>
    <dbReference type="NCBI Taxonomy" id="1085540"/>
    <lineage>
        <taxon>Bacteria</taxon>
        <taxon>Pseudomonadati</taxon>
        <taxon>Spirochaetota</taxon>
        <taxon>Spirochaetia</taxon>
        <taxon>Leptospirales</taxon>
        <taxon>Leptospiraceae</taxon>
        <taxon>Leptospira</taxon>
    </lineage>
</organism>
<gene>
    <name evidence="1" type="ORF">LEP1GSC186_4398</name>
</gene>